<dbReference type="AlphaFoldDB" id="C6PNJ7"/>
<keyword evidence="7" id="KW-0378">Hydrolase</keyword>
<dbReference type="Proteomes" id="UP000004198">
    <property type="component" value="Unassembled WGS sequence"/>
</dbReference>
<sequence>MYAGDRSRKESLVEYGFRLPSAFDNRPLTFNEFEGKLNQVLFVSATPANYELEHSTNVAEQIIRPTGLLDPEIEVKPIKGQIDDLYKNIVETIKRGYRILVTTLTKKMAEDLSDYFKEMDIKANYLHSGIDTIQRMEIIRDLRKGEFDVLIGINLLREGLDIPEVALVAILDADKEGFLRSERSLIQTIGRAARNSESKVIMYADRITDSMGKAISETNRRRKIQMEYNEKHNIVPKTIKKEIREVIEATKVLEENAQYDSLEEAMEANNENIDLLISKYEKEMKQAAKELQFELAADLRDKILKLKKQKKKN</sequence>
<dbReference type="InterPro" id="IPR027417">
    <property type="entry name" value="P-loop_NTPase"/>
</dbReference>
<comment type="caution">
    <text evidence="7">The sequence shown here is derived from an EMBL/GenBank/DDBJ whole genome shotgun (WGS) entry which is preliminary data.</text>
</comment>
<feature type="domain" description="Helicase C-terminal" evidence="6">
    <location>
        <begin position="81"/>
        <end position="243"/>
    </location>
</feature>
<keyword evidence="7" id="KW-0067">ATP-binding</keyword>
<keyword evidence="7" id="KW-0547">Nucleotide-binding</keyword>
<keyword evidence="4" id="KW-0175">Coiled coil</keyword>
<comment type="similarity">
    <text evidence="1">Belongs to the UvrB family.</text>
</comment>
<gene>
    <name evidence="7" type="ORF">CcarbDRAFT_0364</name>
</gene>
<dbReference type="Pfam" id="PF02151">
    <property type="entry name" value="UVR"/>
    <property type="match status" value="1"/>
</dbReference>
<dbReference type="PROSITE" id="PS50151">
    <property type="entry name" value="UVR"/>
    <property type="match status" value="1"/>
</dbReference>
<dbReference type="PANTHER" id="PTHR24029:SF0">
    <property type="entry name" value="UVRABC SYSTEM PROTEIN B"/>
    <property type="match status" value="1"/>
</dbReference>
<evidence type="ECO:0000256" key="1">
    <source>
        <dbReference type="ARBA" id="ARBA00008533"/>
    </source>
</evidence>
<dbReference type="InterPro" id="IPR024759">
    <property type="entry name" value="UvrB_YAD/RRR_dom"/>
</dbReference>
<dbReference type="GO" id="GO:0016887">
    <property type="term" value="F:ATP hydrolysis activity"/>
    <property type="evidence" value="ECO:0007669"/>
    <property type="project" value="InterPro"/>
</dbReference>
<organism evidence="7 8">
    <name type="scientific">Clostridium carboxidivorans P7</name>
    <dbReference type="NCBI Taxonomy" id="536227"/>
    <lineage>
        <taxon>Bacteria</taxon>
        <taxon>Bacillati</taxon>
        <taxon>Bacillota</taxon>
        <taxon>Clostridia</taxon>
        <taxon>Eubacteriales</taxon>
        <taxon>Clostridiaceae</taxon>
        <taxon>Clostridium</taxon>
    </lineage>
</organism>
<evidence type="ECO:0000313" key="7">
    <source>
        <dbReference type="EMBL" id="EET89124.1"/>
    </source>
</evidence>
<evidence type="ECO:0000256" key="2">
    <source>
        <dbReference type="ARBA" id="ARBA00026033"/>
    </source>
</evidence>
<dbReference type="SUPFAM" id="SSF52540">
    <property type="entry name" value="P-loop containing nucleoside triphosphate hydrolases"/>
    <property type="match status" value="2"/>
</dbReference>
<evidence type="ECO:0000259" key="5">
    <source>
        <dbReference type="PROSITE" id="PS50151"/>
    </source>
</evidence>
<evidence type="ECO:0000256" key="4">
    <source>
        <dbReference type="SAM" id="Coils"/>
    </source>
</evidence>
<dbReference type="GO" id="GO:0006289">
    <property type="term" value="P:nucleotide-excision repair"/>
    <property type="evidence" value="ECO:0007669"/>
    <property type="project" value="InterPro"/>
</dbReference>
<dbReference type="SMART" id="SM00490">
    <property type="entry name" value="HELICc"/>
    <property type="match status" value="1"/>
</dbReference>
<dbReference type="InterPro" id="IPR004807">
    <property type="entry name" value="UvrB"/>
</dbReference>
<dbReference type="InterPro" id="IPR036876">
    <property type="entry name" value="UVR_dom_sf"/>
</dbReference>
<proteinExistence type="inferred from homology"/>
<dbReference type="CDD" id="cd18790">
    <property type="entry name" value="SF2_C_UvrB"/>
    <property type="match status" value="1"/>
</dbReference>
<evidence type="ECO:0000256" key="3">
    <source>
        <dbReference type="ARBA" id="ARBA00029504"/>
    </source>
</evidence>
<accession>C6PNJ7</accession>
<dbReference type="EMBL" id="ACVI01000004">
    <property type="protein sequence ID" value="EET89124.1"/>
    <property type="molecule type" value="Genomic_DNA"/>
</dbReference>
<dbReference type="PROSITE" id="PS51194">
    <property type="entry name" value="HELICASE_CTER"/>
    <property type="match status" value="1"/>
</dbReference>
<dbReference type="Pfam" id="PF00271">
    <property type="entry name" value="Helicase_C"/>
    <property type="match status" value="1"/>
</dbReference>
<dbReference type="Gene3D" id="4.10.860.10">
    <property type="entry name" value="UVR domain"/>
    <property type="match status" value="1"/>
</dbReference>
<reference evidence="7 8" key="1">
    <citation type="submission" date="2009-06" db="EMBL/GenBank/DDBJ databases">
        <title>The draft genome of Clostridium carboxidivorans P7.</title>
        <authorList>
            <consortium name="US DOE Joint Genome Institute (JGI-PGF)"/>
            <person name="Lucas S."/>
            <person name="Copeland A."/>
            <person name="Lapidus A."/>
            <person name="Glavina del Rio T."/>
            <person name="Tice H."/>
            <person name="Bruce D."/>
            <person name="Goodwin L."/>
            <person name="Pitluck S."/>
            <person name="Larimer F."/>
            <person name="Land M.L."/>
            <person name="Hauser L."/>
            <person name="Hemme C.L."/>
        </authorList>
    </citation>
    <scope>NUCLEOTIDE SEQUENCE [LARGE SCALE GENOMIC DNA]</scope>
    <source>
        <strain evidence="7 8">P7</strain>
    </source>
</reference>
<name>C6PNJ7_9CLOT</name>
<dbReference type="eggNOG" id="COG0556">
    <property type="taxonomic scope" value="Bacteria"/>
</dbReference>
<keyword evidence="7" id="KW-0347">Helicase</keyword>
<dbReference type="InterPro" id="IPR001943">
    <property type="entry name" value="UVR_dom"/>
</dbReference>
<dbReference type="InterPro" id="IPR001650">
    <property type="entry name" value="Helicase_C-like"/>
</dbReference>
<dbReference type="GO" id="GO:0004386">
    <property type="term" value="F:helicase activity"/>
    <property type="evidence" value="ECO:0007669"/>
    <property type="project" value="UniProtKB-KW"/>
</dbReference>
<keyword evidence="8" id="KW-1185">Reference proteome</keyword>
<evidence type="ECO:0000259" key="6">
    <source>
        <dbReference type="PROSITE" id="PS51194"/>
    </source>
</evidence>
<dbReference type="SUPFAM" id="SSF46600">
    <property type="entry name" value="C-terminal UvrC-binding domain of UvrB"/>
    <property type="match status" value="1"/>
</dbReference>
<dbReference type="Gene3D" id="3.40.50.300">
    <property type="entry name" value="P-loop containing nucleotide triphosphate hydrolases"/>
    <property type="match status" value="2"/>
</dbReference>
<feature type="domain" description="UVR" evidence="5">
    <location>
        <begin position="274"/>
        <end position="309"/>
    </location>
</feature>
<feature type="coiled-coil region" evidence="4">
    <location>
        <begin position="252"/>
        <end position="297"/>
    </location>
</feature>
<dbReference type="GO" id="GO:0005524">
    <property type="term" value="F:ATP binding"/>
    <property type="evidence" value="ECO:0007669"/>
    <property type="project" value="InterPro"/>
</dbReference>
<evidence type="ECO:0000313" key="8">
    <source>
        <dbReference type="Proteomes" id="UP000004198"/>
    </source>
</evidence>
<dbReference type="Pfam" id="PF12344">
    <property type="entry name" value="UvrB"/>
    <property type="match status" value="1"/>
</dbReference>
<dbReference type="GO" id="GO:0009380">
    <property type="term" value="C:excinuclease repair complex"/>
    <property type="evidence" value="ECO:0007669"/>
    <property type="project" value="InterPro"/>
</dbReference>
<dbReference type="GO" id="GO:0003677">
    <property type="term" value="F:DNA binding"/>
    <property type="evidence" value="ECO:0007669"/>
    <property type="project" value="InterPro"/>
</dbReference>
<dbReference type="PANTHER" id="PTHR24029">
    <property type="entry name" value="UVRABC SYSTEM PROTEIN B"/>
    <property type="match status" value="1"/>
</dbReference>
<comment type="subunit">
    <text evidence="2">Forms a heterotetramer with UvrA during the search for lesions. Interacts with UvrC in an incision complex.</text>
</comment>
<protein>
    <recommendedName>
        <fullName evidence="3">UvrABC system protein B</fullName>
    </recommendedName>
</protein>